<dbReference type="GO" id="GO:0000160">
    <property type="term" value="P:phosphorelay signal transduction system"/>
    <property type="evidence" value="ECO:0007669"/>
    <property type="project" value="InterPro"/>
</dbReference>
<dbReference type="Proteomes" id="UP000655420">
    <property type="component" value="Unassembled WGS sequence"/>
</dbReference>
<dbReference type="InterPro" id="IPR005561">
    <property type="entry name" value="ANTAR"/>
</dbReference>
<evidence type="ECO:0000256" key="1">
    <source>
        <dbReference type="PROSITE-ProRule" id="PRU00169"/>
    </source>
</evidence>
<dbReference type="PIRSF" id="PIRSF036382">
    <property type="entry name" value="RR_antiterm"/>
    <property type="match status" value="1"/>
</dbReference>
<feature type="modified residue" description="4-aspartylphosphate" evidence="1">
    <location>
        <position position="56"/>
    </location>
</feature>
<dbReference type="InterPro" id="IPR001789">
    <property type="entry name" value="Sig_transdc_resp-reg_receiver"/>
</dbReference>
<dbReference type="Gene3D" id="1.10.10.10">
    <property type="entry name" value="Winged helix-like DNA-binding domain superfamily/Winged helix DNA-binding domain"/>
    <property type="match status" value="1"/>
</dbReference>
<name>A0A8J7M4N5_9RHOB</name>
<gene>
    <name evidence="4" type="ORF">H0I76_03320</name>
</gene>
<dbReference type="PROSITE" id="PS50110">
    <property type="entry name" value="RESPONSE_REGULATORY"/>
    <property type="match status" value="1"/>
</dbReference>
<dbReference type="InterPro" id="IPR036388">
    <property type="entry name" value="WH-like_DNA-bd_sf"/>
</dbReference>
<evidence type="ECO:0000313" key="4">
    <source>
        <dbReference type="EMBL" id="MBK0398208.1"/>
    </source>
</evidence>
<protein>
    <submittedName>
        <fullName evidence="4">ANTAR domain-containing protein</fullName>
    </submittedName>
</protein>
<keyword evidence="5" id="KW-1185">Reference proteome</keyword>
<dbReference type="Gene3D" id="3.40.50.2300">
    <property type="match status" value="1"/>
</dbReference>
<dbReference type="SMART" id="SM01012">
    <property type="entry name" value="ANTAR"/>
    <property type="match status" value="1"/>
</dbReference>
<organism evidence="4 5">
    <name type="scientific">Thermohalobaculum xanthum</name>
    <dbReference type="NCBI Taxonomy" id="2753746"/>
    <lineage>
        <taxon>Bacteria</taxon>
        <taxon>Pseudomonadati</taxon>
        <taxon>Pseudomonadota</taxon>
        <taxon>Alphaproteobacteria</taxon>
        <taxon>Rhodobacterales</taxon>
        <taxon>Paracoccaceae</taxon>
        <taxon>Thermohalobaculum</taxon>
    </lineage>
</organism>
<keyword evidence="1" id="KW-0597">Phosphoprotein</keyword>
<dbReference type="InterPro" id="IPR011006">
    <property type="entry name" value="CheY-like_superfamily"/>
</dbReference>
<dbReference type="EMBL" id="JAEHHL010000001">
    <property type="protein sequence ID" value="MBK0398208.1"/>
    <property type="molecule type" value="Genomic_DNA"/>
</dbReference>
<evidence type="ECO:0000259" key="2">
    <source>
        <dbReference type="PROSITE" id="PS50110"/>
    </source>
</evidence>
<dbReference type="RefSeq" id="WP_200607049.1">
    <property type="nucleotide sequence ID" value="NZ_JAEHHL010000001.1"/>
</dbReference>
<reference evidence="4" key="1">
    <citation type="submission" date="2020-12" db="EMBL/GenBank/DDBJ databases">
        <title>Bacterial taxonomy.</title>
        <authorList>
            <person name="Pan X."/>
        </authorList>
    </citation>
    <scope>NUCLEOTIDE SEQUENCE</scope>
    <source>
        <strain evidence="4">M0105</strain>
    </source>
</reference>
<sequence>MQQRLRITVVERDRDRALQVVDALKEAGDYEVSVLGDVTGLARKLAALDPDVVLIDIANPSRDTLEEMALASSPMERAVAMFVDRSDDALTTAAIEAGISAYVVDGLRPERIKPVLDAAIARFKMVSRMRRELEETKAALAERKMVDRAKGLLMAAKGISEGEAYTLLRRAAMDQGKKIGEVAAALVTASELLK</sequence>
<proteinExistence type="predicted"/>
<comment type="caution">
    <text evidence="4">The sequence shown here is derived from an EMBL/GenBank/DDBJ whole genome shotgun (WGS) entry which is preliminary data.</text>
</comment>
<dbReference type="AlphaFoldDB" id="A0A8J7M4N5"/>
<dbReference type="Pfam" id="PF03861">
    <property type="entry name" value="ANTAR"/>
    <property type="match status" value="1"/>
</dbReference>
<evidence type="ECO:0000259" key="3">
    <source>
        <dbReference type="PROSITE" id="PS50921"/>
    </source>
</evidence>
<dbReference type="InterPro" id="IPR008327">
    <property type="entry name" value="Sig_transdc_resp-reg_antiterm"/>
</dbReference>
<feature type="domain" description="Response regulatory" evidence="2">
    <location>
        <begin position="6"/>
        <end position="120"/>
    </location>
</feature>
<feature type="domain" description="ANTAR" evidence="3">
    <location>
        <begin position="126"/>
        <end position="187"/>
    </location>
</feature>
<dbReference type="PROSITE" id="PS50921">
    <property type="entry name" value="ANTAR"/>
    <property type="match status" value="1"/>
</dbReference>
<dbReference type="GO" id="GO:0003723">
    <property type="term" value="F:RNA binding"/>
    <property type="evidence" value="ECO:0007669"/>
    <property type="project" value="InterPro"/>
</dbReference>
<evidence type="ECO:0000313" key="5">
    <source>
        <dbReference type="Proteomes" id="UP000655420"/>
    </source>
</evidence>
<dbReference type="SUPFAM" id="SSF52172">
    <property type="entry name" value="CheY-like"/>
    <property type="match status" value="1"/>
</dbReference>
<accession>A0A8J7M4N5</accession>